<evidence type="ECO:0000313" key="4">
    <source>
        <dbReference type="Proteomes" id="UP000324632"/>
    </source>
</evidence>
<keyword evidence="2" id="KW-1133">Transmembrane helix</keyword>
<feature type="region of interest" description="Disordered" evidence="1">
    <location>
        <begin position="167"/>
        <end position="189"/>
    </location>
</feature>
<dbReference type="PANTHER" id="PTHR15715:SF26">
    <property type="entry name" value="COILED-COIL DOMAIN-CONTAINING PROTEIN 136"/>
    <property type="match status" value="1"/>
</dbReference>
<feature type="compositionally biased region" description="Polar residues" evidence="1">
    <location>
        <begin position="255"/>
        <end position="265"/>
    </location>
</feature>
<dbReference type="GO" id="GO:0001675">
    <property type="term" value="P:acrosome assembly"/>
    <property type="evidence" value="ECO:0007669"/>
    <property type="project" value="TreeGrafter"/>
</dbReference>
<dbReference type="AlphaFoldDB" id="A0A5A9NC96"/>
<accession>A0A5A9NC96</accession>
<name>A0A5A9NC96_9TELE</name>
<dbReference type="GO" id="GO:0002080">
    <property type="term" value="C:acrosomal membrane"/>
    <property type="evidence" value="ECO:0007669"/>
    <property type="project" value="TreeGrafter"/>
</dbReference>
<dbReference type="EMBL" id="SOYY01000020">
    <property type="protein sequence ID" value="KAA0707003.1"/>
    <property type="molecule type" value="Genomic_DNA"/>
</dbReference>
<dbReference type="Proteomes" id="UP000324632">
    <property type="component" value="Chromosome 20"/>
</dbReference>
<feature type="compositionally biased region" description="Polar residues" evidence="1">
    <location>
        <begin position="168"/>
        <end position="177"/>
    </location>
</feature>
<feature type="compositionally biased region" description="Basic and acidic residues" evidence="1">
    <location>
        <begin position="233"/>
        <end position="254"/>
    </location>
</feature>
<gene>
    <name evidence="3" type="ORF">E1301_Tti002323</name>
</gene>
<dbReference type="GO" id="GO:0007338">
    <property type="term" value="P:single fertilization"/>
    <property type="evidence" value="ECO:0007669"/>
    <property type="project" value="TreeGrafter"/>
</dbReference>
<dbReference type="PANTHER" id="PTHR15715">
    <property type="entry name" value="CENTROSOMAL PROTEIN OF 170 KDA"/>
    <property type="match status" value="1"/>
</dbReference>
<comment type="caution">
    <text evidence="3">The sequence shown here is derived from an EMBL/GenBank/DDBJ whole genome shotgun (WGS) entry which is preliminary data.</text>
</comment>
<feature type="compositionally biased region" description="Basic and acidic residues" evidence="1">
    <location>
        <begin position="210"/>
        <end position="223"/>
    </location>
</feature>
<feature type="compositionally biased region" description="Basic and acidic residues" evidence="1">
    <location>
        <begin position="178"/>
        <end position="189"/>
    </location>
</feature>
<organism evidence="3 4">
    <name type="scientific">Triplophysa tibetana</name>
    <dbReference type="NCBI Taxonomy" id="1572043"/>
    <lineage>
        <taxon>Eukaryota</taxon>
        <taxon>Metazoa</taxon>
        <taxon>Chordata</taxon>
        <taxon>Craniata</taxon>
        <taxon>Vertebrata</taxon>
        <taxon>Euteleostomi</taxon>
        <taxon>Actinopterygii</taxon>
        <taxon>Neopterygii</taxon>
        <taxon>Teleostei</taxon>
        <taxon>Ostariophysi</taxon>
        <taxon>Cypriniformes</taxon>
        <taxon>Nemacheilidae</taxon>
        <taxon>Triplophysa</taxon>
    </lineage>
</organism>
<keyword evidence="4" id="KW-1185">Reference proteome</keyword>
<protein>
    <submittedName>
        <fullName evidence="3">Sarcolemmal membrane-associated protein</fullName>
    </submittedName>
</protein>
<proteinExistence type="predicted"/>
<evidence type="ECO:0000313" key="3">
    <source>
        <dbReference type="EMBL" id="KAA0707003.1"/>
    </source>
</evidence>
<evidence type="ECO:0000256" key="1">
    <source>
        <dbReference type="SAM" id="MobiDB-lite"/>
    </source>
</evidence>
<keyword evidence="2" id="KW-0472">Membrane</keyword>
<feature type="region of interest" description="Disordered" evidence="1">
    <location>
        <begin position="210"/>
        <end position="268"/>
    </location>
</feature>
<sequence length="381" mass="44187">MEEQKLKDPLNKVSLIKDELSRSTVEASDSEKVIQRLNQELREAHEQANSGKHKCVELQGLLEEEKKANKQQAEESAKQMKVLQTQLQKLQEDMGKLRDQKDSAVFSMRQEAHSAQEEVQVLRRAMEKTAAEREHEVSALKGNLATLTSELEKWQLATNKYERELDSVQASHLQQNQQRDRGAKQQASELERLQKDCENLRRECGSLKSEREQLADKHQKEKISLQSENSSLRSEKEQFLKKQQQLEKEFDSSKKQNATLSNNVKTLEKTQADLEKRLRTLQEEHQSDTSQFNSQLEQSNIRIKELQKEYEAIQAELSGFREKHENAEEEKLSISLELQQSQERLRLLQDKENHLSLLQPILAVAIGLVLALLYWCLGPLW</sequence>
<dbReference type="InterPro" id="IPR051176">
    <property type="entry name" value="Cent_Immune-Sig_Mod"/>
</dbReference>
<keyword evidence="2" id="KW-0812">Transmembrane</keyword>
<evidence type="ECO:0000256" key="2">
    <source>
        <dbReference type="SAM" id="Phobius"/>
    </source>
</evidence>
<feature type="transmembrane region" description="Helical" evidence="2">
    <location>
        <begin position="357"/>
        <end position="377"/>
    </location>
</feature>
<reference evidence="3 4" key="1">
    <citation type="journal article" date="2019" name="Mol. Ecol. Resour.">
        <title>Chromosome-level genome assembly of Triplophysa tibetana, a fish adapted to the harsh high-altitude environment of the Tibetan Plateau.</title>
        <authorList>
            <person name="Yang X."/>
            <person name="Liu H."/>
            <person name="Ma Z."/>
            <person name="Zou Y."/>
            <person name="Zou M."/>
            <person name="Mao Y."/>
            <person name="Li X."/>
            <person name="Wang H."/>
            <person name="Chen T."/>
            <person name="Wang W."/>
            <person name="Yang R."/>
        </authorList>
    </citation>
    <scope>NUCLEOTIDE SEQUENCE [LARGE SCALE GENOMIC DNA]</scope>
    <source>
        <strain evidence="3">TTIB1903HZAU</strain>
        <tissue evidence="3">Muscle</tissue>
    </source>
</reference>